<sequence length="30" mass="3184">AWGIAYDLKSFPSADGLYLIGKAIEKGSLV</sequence>
<dbReference type="AlphaFoldDB" id="X1GCY1"/>
<reference evidence="1" key="1">
    <citation type="journal article" date="2014" name="Front. Microbiol.">
        <title>High frequency of phylogenetically diverse reductive dehalogenase-homologous genes in deep subseafloor sedimentary metagenomes.</title>
        <authorList>
            <person name="Kawai M."/>
            <person name="Futagami T."/>
            <person name="Toyoda A."/>
            <person name="Takaki Y."/>
            <person name="Nishi S."/>
            <person name="Hori S."/>
            <person name="Arai W."/>
            <person name="Tsubouchi T."/>
            <person name="Morono Y."/>
            <person name="Uchiyama I."/>
            <person name="Ito T."/>
            <person name="Fujiyama A."/>
            <person name="Inagaki F."/>
            <person name="Takami H."/>
        </authorList>
    </citation>
    <scope>NUCLEOTIDE SEQUENCE</scope>
    <source>
        <strain evidence="1">Expedition CK06-06</strain>
    </source>
</reference>
<protein>
    <submittedName>
        <fullName evidence="1">Uncharacterized protein</fullName>
    </submittedName>
</protein>
<feature type="non-terminal residue" evidence="1">
    <location>
        <position position="1"/>
    </location>
</feature>
<dbReference type="EMBL" id="BARU01024996">
    <property type="protein sequence ID" value="GAH55746.1"/>
    <property type="molecule type" value="Genomic_DNA"/>
</dbReference>
<evidence type="ECO:0000313" key="1">
    <source>
        <dbReference type="EMBL" id="GAH55746.1"/>
    </source>
</evidence>
<name>X1GCY1_9ZZZZ</name>
<accession>X1GCY1</accession>
<proteinExistence type="predicted"/>
<comment type="caution">
    <text evidence="1">The sequence shown here is derived from an EMBL/GenBank/DDBJ whole genome shotgun (WGS) entry which is preliminary data.</text>
</comment>
<organism evidence="1">
    <name type="scientific">marine sediment metagenome</name>
    <dbReference type="NCBI Taxonomy" id="412755"/>
    <lineage>
        <taxon>unclassified sequences</taxon>
        <taxon>metagenomes</taxon>
        <taxon>ecological metagenomes</taxon>
    </lineage>
</organism>
<gene>
    <name evidence="1" type="ORF">S03H2_40325</name>
</gene>